<dbReference type="Gene3D" id="2.40.10.10">
    <property type="entry name" value="Trypsin-like serine proteases"/>
    <property type="match status" value="1"/>
</dbReference>
<comment type="similarity">
    <text evidence="2">Belongs to the peptidase S1 family. CLIP subfamily.</text>
</comment>
<protein>
    <submittedName>
        <fullName evidence="6">Serine protease snake</fullName>
    </submittedName>
</protein>
<dbReference type="OrthoDB" id="7421764at2759"/>
<feature type="compositionally biased region" description="Polar residues" evidence="4">
    <location>
        <begin position="535"/>
        <end position="566"/>
    </location>
</feature>
<dbReference type="InterPro" id="IPR001314">
    <property type="entry name" value="Peptidase_S1A"/>
</dbReference>
<organism evidence="6 7">
    <name type="scientific">Eumeta variegata</name>
    <name type="common">Bagworm moth</name>
    <name type="synonym">Eumeta japonica</name>
    <dbReference type="NCBI Taxonomy" id="151549"/>
    <lineage>
        <taxon>Eukaryota</taxon>
        <taxon>Metazoa</taxon>
        <taxon>Ecdysozoa</taxon>
        <taxon>Arthropoda</taxon>
        <taxon>Hexapoda</taxon>
        <taxon>Insecta</taxon>
        <taxon>Pterygota</taxon>
        <taxon>Neoptera</taxon>
        <taxon>Endopterygota</taxon>
        <taxon>Lepidoptera</taxon>
        <taxon>Glossata</taxon>
        <taxon>Ditrysia</taxon>
        <taxon>Tineoidea</taxon>
        <taxon>Psychidae</taxon>
        <taxon>Oiketicinae</taxon>
        <taxon>Eumeta</taxon>
    </lineage>
</organism>
<dbReference type="AlphaFoldDB" id="A0A4C1U141"/>
<dbReference type="CDD" id="cd00190">
    <property type="entry name" value="Tryp_SPc"/>
    <property type="match status" value="1"/>
</dbReference>
<evidence type="ECO:0000313" key="7">
    <source>
        <dbReference type="Proteomes" id="UP000299102"/>
    </source>
</evidence>
<keyword evidence="1" id="KW-1015">Disulfide bond</keyword>
<feature type="compositionally biased region" description="Polar residues" evidence="4">
    <location>
        <begin position="451"/>
        <end position="461"/>
    </location>
</feature>
<sequence length="999" mass="111343">MLVYFGRRKALEWLSRAGGYRVGRLSATWTDAGQGCRPQLVKLGGLGSHAVDFSGRGPCPAVGNGFLHTSYRVISLAILISNDDAVLDGASCSTVSRTSENRYGLDAPAYMLRSDLSPIKWSKDFFQSIDPFLQTYQTTKSPVRPSFESAYYVPLTFNKRTSPNHRSEAKKNEENRSGDAARKASRTERTTQRSTERLTRYPLKSTVENNTSYSLNSPSNNRNIQFFNEPKTDSNKRQNENSPRSKSNGNVHESNRHQTAKQRQTNRQGSRRNNSKPVAPQNTNAWENIEADLSDHRKDKRVSSYENNSNNKNSFNRFQIANNFPVSANEIKNTFDSSDQTENVNYYGSENVSYNTYNEPSNKGNEQMNTVLIYVDANKSTKNRLGNINNKQNESSRTNVRPTQNTFGKVFDDTRSSVFNVPVNTALEPVQPYDRPVTSRPNSNERKPASHSWSSGKTLETPSVDRLSGKRPETIRRITESSYSDNLNNNDKIPVSNARGTSYNEKKPTNDAWPASPYSGQESYNSQNSRDRQQDQTVWTTQNPFNTPNVRQHNGRPTNSWTTRNPFVSGIVRPVGNENRPPITNKPPKYNQRPQTPVTRQPVYEGISFPDDDDETPDLVVGPDEDYMSEAERRRYIEMAERMCDEYKNLDTKRFAAIPLVPSPEPVSVSVSKCVPTNVPLIVGGKVVSIEEFPHMALLGWKNVQWLLSTLKPSLCNLGELAKCETLNSKQKKSREAMLQHARVCVSMDGREIRKLGAKAVEWYYPCCARFRQCTAQGGGYSWKCGGTLVSDQYVMTAAHCSYQERDNSVLTGPPRVVQLGSSYLDDPGAIVVRVSAAVRHPKYKLPSSYYDLAVLRLITRVSFSQRIKPACLGVPPSPGNPIIATGWGRTEFGGDQSKELRSVSLPIWRIDECRKALGISRKLPNGPSIDSQICAGNVTGGRDTCQGDSGGPVQVQEGCAWRVVAVTSLGRACGAAWTPALYAVVQRAFVAAVAFGGR</sequence>
<feature type="region of interest" description="Disordered" evidence="4">
    <location>
        <begin position="158"/>
        <end position="316"/>
    </location>
</feature>
<evidence type="ECO:0000256" key="4">
    <source>
        <dbReference type="SAM" id="MobiDB-lite"/>
    </source>
</evidence>
<evidence type="ECO:0000256" key="1">
    <source>
        <dbReference type="ARBA" id="ARBA00023157"/>
    </source>
</evidence>
<feature type="compositionally biased region" description="Basic and acidic residues" evidence="4">
    <location>
        <begin position="230"/>
        <end position="239"/>
    </location>
</feature>
<feature type="domain" description="Peptidase S1" evidence="5">
    <location>
        <begin position="682"/>
        <end position="991"/>
    </location>
</feature>
<dbReference type="InterPro" id="IPR018114">
    <property type="entry name" value="TRYPSIN_HIS"/>
</dbReference>
<evidence type="ECO:0000313" key="6">
    <source>
        <dbReference type="EMBL" id="GBP20012.1"/>
    </source>
</evidence>
<dbReference type="STRING" id="151549.A0A4C1U141"/>
<feature type="compositionally biased region" description="Basic and acidic residues" evidence="4">
    <location>
        <begin position="165"/>
        <end position="199"/>
    </location>
</feature>
<dbReference type="GO" id="GO:0006508">
    <property type="term" value="P:proteolysis"/>
    <property type="evidence" value="ECO:0007669"/>
    <property type="project" value="UniProtKB-KW"/>
</dbReference>
<comment type="caution">
    <text evidence="6">The sequence shown here is derived from an EMBL/GenBank/DDBJ whole genome shotgun (WGS) entry which is preliminary data.</text>
</comment>
<feature type="compositionally biased region" description="Polar residues" evidence="4">
    <location>
        <begin position="385"/>
        <end position="407"/>
    </location>
</feature>
<name>A0A4C1U141_EUMVA</name>
<dbReference type="PROSITE" id="PS00135">
    <property type="entry name" value="TRYPSIN_SER"/>
    <property type="match status" value="1"/>
</dbReference>
<evidence type="ECO:0000256" key="3">
    <source>
        <dbReference type="RuleBase" id="RU363034"/>
    </source>
</evidence>
<dbReference type="GO" id="GO:0004252">
    <property type="term" value="F:serine-type endopeptidase activity"/>
    <property type="evidence" value="ECO:0007669"/>
    <property type="project" value="InterPro"/>
</dbReference>
<feature type="compositionally biased region" description="Polar residues" evidence="4">
    <location>
        <begin position="518"/>
        <end position="528"/>
    </location>
</feature>
<dbReference type="InterPro" id="IPR033116">
    <property type="entry name" value="TRYPSIN_SER"/>
</dbReference>
<feature type="compositionally biased region" description="Polar residues" evidence="4">
    <location>
        <begin position="206"/>
        <end position="226"/>
    </location>
</feature>
<dbReference type="InterPro" id="IPR001254">
    <property type="entry name" value="Trypsin_dom"/>
</dbReference>
<dbReference type="PROSITE" id="PS50240">
    <property type="entry name" value="TRYPSIN_DOM"/>
    <property type="match status" value="1"/>
</dbReference>
<feature type="region of interest" description="Disordered" evidence="4">
    <location>
        <begin position="430"/>
        <end position="598"/>
    </location>
</feature>
<keyword evidence="3 6" id="KW-0645">Protease</keyword>
<dbReference type="EMBL" id="BGZK01000114">
    <property type="protein sequence ID" value="GBP20012.1"/>
    <property type="molecule type" value="Genomic_DNA"/>
</dbReference>
<dbReference type="PANTHER" id="PTHR24256">
    <property type="entry name" value="TRYPTASE-RELATED"/>
    <property type="match status" value="1"/>
</dbReference>
<reference evidence="6 7" key="1">
    <citation type="journal article" date="2019" name="Commun. Biol.">
        <title>The bagworm genome reveals a unique fibroin gene that provides high tensile strength.</title>
        <authorList>
            <person name="Kono N."/>
            <person name="Nakamura H."/>
            <person name="Ohtoshi R."/>
            <person name="Tomita M."/>
            <person name="Numata K."/>
            <person name="Arakawa K."/>
        </authorList>
    </citation>
    <scope>NUCLEOTIDE SEQUENCE [LARGE SCALE GENOMIC DNA]</scope>
</reference>
<keyword evidence="7" id="KW-1185">Reference proteome</keyword>
<keyword evidence="3" id="KW-0720">Serine protease</keyword>
<evidence type="ECO:0000259" key="5">
    <source>
        <dbReference type="PROSITE" id="PS50240"/>
    </source>
</evidence>
<proteinExistence type="inferred from homology"/>
<keyword evidence="3" id="KW-0378">Hydrolase</keyword>
<feature type="compositionally biased region" description="Basic and acidic residues" evidence="4">
    <location>
        <begin position="467"/>
        <end position="479"/>
    </location>
</feature>
<dbReference type="Pfam" id="PF00089">
    <property type="entry name" value="Trypsin"/>
    <property type="match status" value="1"/>
</dbReference>
<dbReference type="PRINTS" id="PR00722">
    <property type="entry name" value="CHYMOTRYPSIN"/>
</dbReference>
<dbReference type="InterPro" id="IPR009003">
    <property type="entry name" value="Peptidase_S1_PA"/>
</dbReference>
<feature type="compositionally biased region" description="Polar residues" evidence="4">
    <location>
        <begin position="275"/>
        <end position="286"/>
    </location>
</feature>
<feature type="compositionally biased region" description="Basic and acidic residues" evidence="4">
    <location>
        <begin position="293"/>
        <end position="303"/>
    </location>
</feature>
<feature type="region of interest" description="Disordered" evidence="4">
    <location>
        <begin position="385"/>
        <end position="408"/>
    </location>
</feature>
<dbReference type="PROSITE" id="PS00134">
    <property type="entry name" value="TRYPSIN_HIS"/>
    <property type="match status" value="1"/>
</dbReference>
<evidence type="ECO:0000256" key="2">
    <source>
        <dbReference type="ARBA" id="ARBA00024195"/>
    </source>
</evidence>
<feature type="compositionally biased region" description="Polar residues" evidence="4">
    <location>
        <begin position="480"/>
        <end position="491"/>
    </location>
</feature>
<dbReference type="SMART" id="SM00020">
    <property type="entry name" value="Tryp_SPc"/>
    <property type="match status" value="1"/>
</dbReference>
<feature type="compositionally biased region" description="Polar residues" evidence="4">
    <location>
        <begin position="240"/>
        <end position="252"/>
    </location>
</feature>
<dbReference type="SUPFAM" id="SSF50494">
    <property type="entry name" value="Trypsin-like serine proteases"/>
    <property type="match status" value="1"/>
</dbReference>
<feature type="compositionally biased region" description="Low complexity" evidence="4">
    <location>
        <begin position="304"/>
        <end position="316"/>
    </location>
</feature>
<dbReference type="InterPro" id="IPR043504">
    <property type="entry name" value="Peptidase_S1_PA_chymotrypsin"/>
</dbReference>
<accession>A0A4C1U141</accession>
<gene>
    <name evidence="6" type="primary">snk</name>
    <name evidence="6" type="ORF">EVAR_13778_1</name>
</gene>
<dbReference type="Proteomes" id="UP000299102">
    <property type="component" value="Unassembled WGS sequence"/>
</dbReference>
<dbReference type="InterPro" id="IPR051487">
    <property type="entry name" value="Ser/Thr_Proteases_Immune/Dev"/>
</dbReference>